<comment type="caution">
    <text evidence="1">The sequence shown here is derived from an EMBL/GenBank/DDBJ whole genome shotgun (WGS) entry which is preliminary data.</text>
</comment>
<proteinExistence type="predicted"/>
<name>X8BFB5_MYCXE</name>
<dbReference type="EMBL" id="JAOB01000042">
    <property type="protein sequence ID" value="EUA42569.1"/>
    <property type="molecule type" value="Genomic_DNA"/>
</dbReference>
<gene>
    <name evidence="1" type="ORF">I553_6429</name>
</gene>
<accession>X8BFB5</accession>
<sequence length="45" mass="4707">MMAPAPVSAAIASAAATPLWRVWFGSPCFMAKNLPCYSRDASASC</sequence>
<protein>
    <submittedName>
        <fullName evidence="1">Uncharacterized protein</fullName>
    </submittedName>
</protein>
<evidence type="ECO:0000313" key="1">
    <source>
        <dbReference type="EMBL" id="EUA42569.1"/>
    </source>
</evidence>
<reference evidence="1" key="1">
    <citation type="submission" date="2014-01" db="EMBL/GenBank/DDBJ databases">
        <authorList>
            <person name="Brown-Elliot B."/>
            <person name="Wallace R."/>
            <person name="Lenaerts A."/>
            <person name="Ordway D."/>
            <person name="DeGroote M.A."/>
            <person name="Parker T."/>
            <person name="Sizemore C."/>
            <person name="Tallon L.J."/>
            <person name="Sadzewicz L.K."/>
            <person name="Sengamalay N."/>
            <person name="Fraser C.M."/>
            <person name="Hine E."/>
            <person name="Shefchek K.A."/>
            <person name="Das S.P."/>
            <person name="Tettelin H."/>
        </authorList>
    </citation>
    <scope>NUCLEOTIDE SEQUENCE [LARGE SCALE GENOMIC DNA]</scope>
    <source>
        <strain evidence="1">4042</strain>
    </source>
</reference>
<organism evidence="1">
    <name type="scientific">Mycobacterium xenopi 4042</name>
    <dbReference type="NCBI Taxonomy" id="1299334"/>
    <lineage>
        <taxon>Bacteria</taxon>
        <taxon>Bacillati</taxon>
        <taxon>Actinomycetota</taxon>
        <taxon>Actinomycetes</taxon>
        <taxon>Mycobacteriales</taxon>
        <taxon>Mycobacteriaceae</taxon>
        <taxon>Mycobacterium</taxon>
    </lineage>
</organism>
<dbReference type="AlphaFoldDB" id="X8BFB5"/>